<evidence type="ECO:0000256" key="4">
    <source>
        <dbReference type="ARBA" id="ARBA00022475"/>
    </source>
</evidence>
<dbReference type="GO" id="GO:0055085">
    <property type="term" value="P:transmembrane transport"/>
    <property type="evidence" value="ECO:0007669"/>
    <property type="project" value="TreeGrafter"/>
</dbReference>
<evidence type="ECO:0000256" key="6">
    <source>
        <dbReference type="ARBA" id="ARBA00022989"/>
    </source>
</evidence>
<dbReference type="PANTHER" id="PTHR21716">
    <property type="entry name" value="TRANSMEMBRANE PROTEIN"/>
    <property type="match status" value="1"/>
</dbReference>
<feature type="transmembrane region" description="Helical" evidence="8">
    <location>
        <begin position="39"/>
        <end position="57"/>
    </location>
</feature>
<proteinExistence type="inferred from homology"/>
<evidence type="ECO:0000313" key="10">
    <source>
        <dbReference type="Proteomes" id="UP000199208"/>
    </source>
</evidence>
<sequence>MKKHLLRVMHLEWLPVLFISLILFKIVENYVSVWSFVKLLVGLLMPFVWGFGIAYILNPLMKNLEKFLRLPRMMSLVATYAIAAWILYLAMTGIVPSIAASIQDIIDNGPAYFESLRRFLLDASVRIESFEFFDLEKFLERWSLDNMLSTISENLDTAVSAMFFGVLGFANSIFKFVIGLILSIYLLKDKEKFISSIKRSAYAHFDKETAEGLCGFVHESDRMFTKFIIGKIVDSAIIGILAYFGLIFMGIRYPILLALIVGVTNMIPYFGPFIGAVPAVLITLFYSPIQSLWVLLFILVLQQFDGYILGPKILGDSVGVKPFMIILAILLGGGLFGLLGMFLAVPTAAVIRNYYRRHVDRRLEEKGIVIS</sequence>
<evidence type="ECO:0000256" key="2">
    <source>
        <dbReference type="ARBA" id="ARBA00009773"/>
    </source>
</evidence>
<dbReference type="RefSeq" id="WP_092591875.1">
    <property type="nucleotide sequence ID" value="NZ_FMWL01000014.1"/>
</dbReference>
<dbReference type="GO" id="GO:0005886">
    <property type="term" value="C:plasma membrane"/>
    <property type="evidence" value="ECO:0007669"/>
    <property type="project" value="UniProtKB-SubCell"/>
</dbReference>
<dbReference type="EMBL" id="FMWL01000014">
    <property type="protein sequence ID" value="SCZ80757.1"/>
    <property type="molecule type" value="Genomic_DNA"/>
</dbReference>
<feature type="transmembrane region" description="Helical" evidence="8">
    <location>
        <begin position="232"/>
        <end position="255"/>
    </location>
</feature>
<evidence type="ECO:0000256" key="7">
    <source>
        <dbReference type="ARBA" id="ARBA00023136"/>
    </source>
</evidence>
<dbReference type="OrthoDB" id="9793390at2"/>
<evidence type="ECO:0000256" key="8">
    <source>
        <dbReference type="SAM" id="Phobius"/>
    </source>
</evidence>
<keyword evidence="7 8" id="KW-0472">Membrane</keyword>
<organism evidence="9 10">
    <name type="scientific">Acidaminobacter hydrogenoformans DSM 2784</name>
    <dbReference type="NCBI Taxonomy" id="1120920"/>
    <lineage>
        <taxon>Bacteria</taxon>
        <taxon>Bacillati</taxon>
        <taxon>Bacillota</taxon>
        <taxon>Clostridia</taxon>
        <taxon>Peptostreptococcales</taxon>
        <taxon>Acidaminobacteraceae</taxon>
        <taxon>Acidaminobacter</taxon>
    </lineage>
</organism>
<dbReference type="PANTHER" id="PTHR21716:SF53">
    <property type="entry name" value="PERMEASE PERM-RELATED"/>
    <property type="match status" value="1"/>
</dbReference>
<protein>
    <submittedName>
        <fullName evidence="9">Predicted PurR-regulated permease PerM</fullName>
    </submittedName>
</protein>
<dbReference type="STRING" id="1120920.SAMN03080599_02430"/>
<gene>
    <name evidence="9" type="ORF">SAMN03080599_02430</name>
</gene>
<keyword evidence="3" id="KW-0813">Transport</keyword>
<evidence type="ECO:0000256" key="5">
    <source>
        <dbReference type="ARBA" id="ARBA00022692"/>
    </source>
</evidence>
<evidence type="ECO:0000313" key="9">
    <source>
        <dbReference type="EMBL" id="SCZ80757.1"/>
    </source>
</evidence>
<dbReference type="AlphaFoldDB" id="A0A1G5S3Q1"/>
<comment type="similarity">
    <text evidence="2">Belongs to the autoinducer-2 exporter (AI-2E) (TC 2.A.86) family.</text>
</comment>
<feature type="transmembrane region" description="Helical" evidence="8">
    <location>
        <begin position="162"/>
        <end position="187"/>
    </location>
</feature>
<accession>A0A1G5S3Q1</accession>
<feature type="transmembrane region" description="Helical" evidence="8">
    <location>
        <begin position="77"/>
        <end position="102"/>
    </location>
</feature>
<feature type="transmembrane region" description="Helical" evidence="8">
    <location>
        <begin position="292"/>
        <end position="310"/>
    </location>
</feature>
<keyword evidence="6 8" id="KW-1133">Transmembrane helix</keyword>
<evidence type="ECO:0000256" key="1">
    <source>
        <dbReference type="ARBA" id="ARBA00004651"/>
    </source>
</evidence>
<dbReference type="InterPro" id="IPR002549">
    <property type="entry name" value="AI-2E-like"/>
</dbReference>
<name>A0A1G5S3Q1_9FIRM</name>
<comment type="subcellular location">
    <subcellularLocation>
        <location evidence="1">Cell membrane</location>
        <topology evidence="1">Multi-pass membrane protein</topology>
    </subcellularLocation>
</comment>
<keyword evidence="5 8" id="KW-0812">Transmembrane</keyword>
<feature type="transmembrane region" description="Helical" evidence="8">
    <location>
        <begin position="322"/>
        <end position="351"/>
    </location>
</feature>
<keyword evidence="10" id="KW-1185">Reference proteome</keyword>
<evidence type="ECO:0000256" key="3">
    <source>
        <dbReference type="ARBA" id="ARBA00022448"/>
    </source>
</evidence>
<keyword evidence="4" id="KW-1003">Cell membrane</keyword>
<dbReference type="Pfam" id="PF01594">
    <property type="entry name" value="AI-2E_transport"/>
    <property type="match status" value="1"/>
</dbReference>
<dbReference type="Proteomes" id="UP000199208">
    <property type="component" value="Unassembled WGS sequence"/>
</dbReference>
<reference evidence="9 10" key="1">
    <citation type="submission" date="2016-10" db="EMBL/GenBank/DDBJ databases">
        <authorList>
            <person name="de Groot N.N."/>
        </authorList>
    </citation>
    <scope>NUCLEOTIDE SEQUENCE [LARGE SCALE GENOMIC DNA]</scope>
    <source>
        <strain evidence="9 10">DSM 2784</strain>
    </source>
</reference>